<dbReference type="PANTHER" id="PTHR11552:SF147">
    <property type="entry name" value="CHOLINE DEHYDROGENASE, MITOCHONDRIAL"/>
    <property type="match status" value="1"/>
</dbReference>
<dbReference type="Gene3D" id="3.50.50.60">
    <property type="entry name" value="FAD/NAD(P)-binding domain"/>
    <property type="match status" value="1"/>
</dbReference>
<name>A0A7W8HFP9_9BURK</name>
<keyword evidence="3 6" id="KW-0285">Flavoprotein</keyword>
<dbReference type="PIRSF" id="PIRSF000137">
    <property type="entry name" value="Alcohol_oxidase"/>
    <property type="match status" value="1"/>
</dbReference>
<sequence>MGNDEVDFVVVGGGSAGCVLANRLSADGVASVRLLEAGGRDDTPFVQVPVGAVATLPRKFHNWGYQTVPQPGLGGRRGYQPRGKVLGGSSSINAMIYARGHPSDYDRWAAAGNPGWGWADVLPRFLRSEDNQVFGAPLHGRGGPLTVSALRTANPVAEAFVRAGEECGHRRNPDFNGEEQEGVGHYQVTQRDGLRCSAAKAYLDPVRGRANLSIVIDAHATRVLFEGRRAVGVEYLRGGRREAVRARREVVLSAGAFGSPQLLMLSGVGPAAEIARHGIALVHDLPGVGANLQDHPDFVFGWTSDSTELIGFEPRGVLRLFREFGRFRRERAGMLTSNFAEAGAFLKSSPDEPVPDLQLHFVVAIVADHARKLHFSLGFSCHVCVLRPRSRGSLLLASGDPMDDPLIDPAFLADPDDLERLVRGFRVTRAILEAPALAPYRKKELWSAGVTRDEDVRALLRARVDTVYHPVGSCRMGSDTAAVVDPELRVSGLEGLRVIDASVMPDLVGGNTNAPTIMIAEKGADLLLGRRAA</sequence>
<feature type="domain" description="Glucose-methanol-choline oxidoreductase N-terminal" evidence="7">
    <location>
        <begin position="83"/>
        <end position="106"/>
    </location>
</feature>
<reference evidence="9 10" key="1">
    <citation type="submission" date="2020-08" db="EMBL/GenBank/DDBJ databases">
        <title>Genomic Encyclopedia of Type Strains, Phase IV (KMG-IV): sequencing the most valuable type-strain genomes for metagenomic binning, comparative biology and taxonomic classification.</title>
        <authorList>
            <person name="Goeker M."/>
        </authorList>
    </citation>
    <scope>NUCLEOTIDE SEQUENCE [LARGE SCALE GENOMIC DNA]</scope>
    <source>
        <strain evidence="9 10">DSM 29781</strain>
    </source>
</reference>
<dbReference type="PROSITE" id="PS00624">
    <property type="entry name" value="GMC_OXRED_2"/>
    <property type="match status" value="1"/>
</dbReference>
<dbReference type="SUPFAM" id="SSF51905">
    <property type="entry name" value="FAD/NAD(P)-binding domain"/>
    <property type="match status" value="1"/>
</dbReference>
<dbReference type="Gene3D" id="3.30.560.10">
    <property type="entry name" value="Glucose Oxidase, domain 3"/>
    <property type="match status" value="1"/>
</dbReference>
<comment type="similarity">
    <text evidence="2 6">Belongs to the GMC oxidoreductase family.</text>
</comment>
<organism evidence="9 10">
    <name type="scientific">Quisquiliibacterium transsilvanicum</name>
    <dbReference type="NCBI Taxonomy" id="1549638"/>
    <lineage>
        <taxon>Bacteria</taxon>
        <taxon>Pseudomonadati</taxon>
        <taxon>Pseudomonadota</taxon>
        <taxon>Betaproteobacteria</taxon>
        <taxon>Burkholderiales</taxon>
        <taxon>Burkholderiaceae</taxon>
        <taxon>Quisquiliibacterium</taxon>
    </lineage>
</organism>
<evidence type="ECO:0000313" key="10">
    <source>
        <dbReference type="Proteomes" id="UP000532440"/>
    </source>
</evidence>
<evidence type="ECO:0000313" key="9">
    <source>
        <dbReference type="EMBL" id="MBB5270345.1"/>
    </source>
</evidence>
<dbReference type="Pfam" id="PF00732">
    <property type="entry name" value="GMC_oxred_N"/>
    <property type="match status" value="1"/>
</dbReference>
<gene>
    <name evidence="9" type="ORF">HNQ70_000329</name>
</gene>
<evidence type="ECO:0000256" key="5">
    <source>
        <dbReference type="PIRSR" id="PIRSR000137-2"/>
    </source>
</evidence>
<dbReference type="SUPFAM" id="SSF54373">
    <property type="entry name" value="FAD-linked reductases, C-terminal domain"/>
    <property type="match status" value="1"/>
</dbReference>
<evidence type="ECO:0000256" key="4">
    <source>
        <dbReference type="ARBA" id="ARBA00022827"/>
    </source>
</evidence>
<evidence type="ECO:0000256" key="2">
    <source>
        <dbReference type="ARBA" id="ARBA00010790"/>
    </source>
</evidence>
<dbReference type="EMBL" id="JACHGB010000001">
    <property type="protein sequence ID" value="MBB5270345.1"/>
    <property type="molecule type" value="Genomic_DNA"/>
</dbReference>
<dbReference type="GO" id="GO:0016614">
    <property type="term" value="F:oxidoreductase activity, acting on CH-OH group of donors"/>
    <property type="evidence" value="ECO:0007669"/>
    <property type="project" value="InterPro"/>
</dbReference>
<dbReference type="InterPro" id="IPR036188">
    <property type="entry name" value="FAD/NAD-bd_sf"/>
</dbReference>
<accession>A0A7W8HFP9</accession>
<dbReference type="InterPro" id="IPR012132">
    <property type="entry name" value="GMC_OxRdtase"/>
</dbReference>
<evidence type="ECO:0000256" key="1">
    <source>
        <dbReference type="ARBA" id="ARBA00001974"/>
    </source>
</evidence>
<keyword evidence="10" id="KW-1185">Reference proteome</keyword>
<protein>
    <submittedName>
        <fullName evidence="9">Choline dehydrogenase-like flavoprotein</fullName>
    </submittedName>
</protein>
<dbReference type="InterPro" id="IPR000172">
    <property type="entry name" value="GMC_OxRdtase_N"/>
</dbReference>
<dbReference type="AlphaFoldDB" id="A0A7W8HFP9"/>
<dbReference type="PANTHER" id="PTHR11552">
    <property type="entry name" value="GLUCOSE-METHANOL-CHOLINE GMC OXIDOREDUCTASE"/>
    <property type="match status" value="1"/>
</dbReference>
<dbReference type="RefSeq" id="WP_183963644.1">
    <property type="nucleotide sequence ID" value="NZ_BAABEW010000016.1"/>
</dbReference>
<evidence type="ECO:0000259" key="8">
    <source>
        <dbReference type="PROSITE" id="PS00624"/>
    </source>
</evidence>
<keyword evidence="4 5" id="KW-0274">FAD</keyword>
<feature type="binding site" evidence="5">
    <location>
        <position position="85"/>
    </location>
    <ligand>
        <name>FAD</name>
        <dbReference type="ChEBI" id="CHEBI:57692"/>
    </ligand>
</feature>
<evidence type="ECO:0000259" key="7">
    <source>
        <dbReference type="PROSITE" id="PS00623"/>
    </source>
</evidence>
<dbReference type="Proteomes" id="UP000532440">
    <property type="component" value="Unassembled WGS sequence"/>
</dbReference>
<dbReference type="InterPro" id="IPR007867">
    <property type="entry name" value="GMC_OxRtase_C"/>
</dbReference>
<evidence type="ECO:0000256" key="6">
    <source>
        <dbReference type="RuleBase" id="RU003968"/>
    </source>
</evidence>
<feature type="domain" description="Glucose-methanol-choline oxidoreductase N-terminal" evidence="8">
    <location>
        <begin position="255"/>
        <end position="269"/>
    </location>
</feature>
<proteinExistence type="inferred from homology"/>
<dbReference type="GO" id="GO:0050660">
    <property type="term" value="F:flavin adenine dinucleotide binding"/>
    <property type="evidence" value="ECO:0007669"/>
    <property type="project" value="InterPro"/>
</dbReference>
<dbReference type="Pfam" id="PF05199">
    <property type="entry name" value="GMC_oxred_C"/>
    <property type="match status" value="1"/>
</dbReference>
<dbReference type="PROSITE" id="PS00623">
    <property type="entry name" value="GMC_OXRED_1"/>
    <property type="match status" value="1"/>
</dbReference>
<comment type="cofactor">
    <cofactor evidence="1 5">
        <name>FAD</name>
        <dbReference type="ChEBI" id="CHEBI:57692"/>
    </cofactor>
</comment>
<evidence type="ECO:0000256" key="3">
    <source>
        <dbReference type="ARBA" id="ARBA00022630"/>
    </source>
</evidence>
<comment type="caution">
    <text evidence="9">The sequence shown here is derived from an EMBL/GenBank/DDBJ whole genome shotgun (WGS) entry which is preliminary data.</text>
</comment>